<protein>
    <submittedName>
        <fullName evidence="1">Uncharacterized protein</fullName>
    </submittedName>
</protein>
<reference evidence="1" key="1">
    <citation type="submission" date="2021-08" db="EMBL/GenBank/DDBJ databases">
        <title>The first chromosome-level gecko genome reveals the dynamic sex chromosomes of Neotropical dwarf geckos (Sphaerodactylidae: Sphaerodactylus).</title>
        <authorList>
            <person name="Pinto B.J."/>
            <person name="Keating S.E."/>
            <person name="Gamble T."/>
        </authorList>
    </citation>
    <scope>NUCLEOTIDE SEQUENCE</scope>
    <source>
        <strain evidence="1">TG3544</strain>
    </source>
</reference>
<name>A0ACB8EUZ7_9SAUR</name>
<accession>A0ACB8EUZ7</accession>
<gene>
    <name evidence="1" type="ORF">K3G42_006445</name>
</gene>
<keyword evidence="2" id="KW-1185">Reference proteome</keyword>
<organism evidence="1 2">
    <name type="scientific">Sphaerodactylus townsendi</name>
    <dbReference type="NCBI Taxonomy" id="933632"/>
    <lineage>
        <taxon>Eukaryota</taxon>
        <taxon>Metazoa</taxon>
        <taxon>Chordata</taxon>
        <taxon>Craniata</taxon>
        <taxon>Vertebrata</taxon>
        <taxon>Euteleostomi</taxon>
        <taxon>Lepidosauria</taxon>
        <taxon>Squamata</taxon>
        <taxon>Bifurcata</taxon>
        <taxon>Gekkota</taxon>
        <taxon>Sphaerodactylidae</taxon>
        <taxon>Sphaerodactylus</taxon>
    </lineage>
</organism>
<dbReference type="EMBL" id="CM037628">
    <property type="protein sequence ID" value="KAH7996451.1"/>
    <property type="molecule type" value="Genomic_DNA"/>
</dbReference>
<evidence type="ECO:0000313" key="2">
    <source>
        <dbReference type="Proteomes" id="UP000827872"/>
    </source>
</evidence>
<evidence type="ECO:0000313" key="1">
    <source>
        <dbReference type="EMBL" id="KAH7996451.1"/>
    </source>
</evidence>
<comment type="caution">
    <text evidence="1">The sequence shown here is derived from an EMBL/GenBank/DDBJ whole genome shotgun (WGS) entry which is preliminary data.</text>
</comment>
<sequence length="103" mass="11707">MICISSEAEKAANYFHGGNKERKKREKEKKDANGGRCFKRSCNLGFQKCCLVEVCKEGFSSLLIMWVGRSEAMGLWHLFRKLLCFYFCMGVWGVAGVGEKLEP</sequence>
<dbReference type="Proteomes" id="UP000827872">
    <property type="component" value="Linkage Group LG15"/>
</dbReference>
<proteinExistence type="predicted"/>